<dbReference type="Proteomes" id="UP000537161">
    <property type="component" value="Unassembled WGS sequence"/>
</dbReference>
<accession>A0A7W9ESS8</accession>
<dbReference type="AlphaFoldDB" id="A0A7W9ESS8"/>
<organism evidence="2 3">
    <name type="scientific">Sphingopyxis panaciterrulae</name>
    <dbReference type="NCBI Taxonomy" id="462372"/>
    <lineage>
        <taxon>Bacteria</taxon>
        <taxon>Pseudomonadati</taxon>
        <taxon>Pseudomonadota</taxon>
        <taxon>Alphaproteobacteria</taxon>
        <taxon>Sphingomonadales</taxon>
        <taxon>Sphingomonadaceae</taxon>
        <taxon>Sphingopyxis</taxon>
    </lineage>
</organism>
<feature type="domain" description="Reductase C-terminal" evidence="1">
    <location>
        <begin position="21"/>
        <end position="66"/>
    </location>
</feature>
<evidence type="ECO:0000313" key="2">
    <source>
        <dbReference type="EMBL" id="MBB5707475.1"/>
    </source>
</evidence>
<evidence type="ECO:0000313" key="3">
    <source>
        <dbReference type="Proteomes" id="UP000537161"/>
    </source>
</evidence>
<proteinExistence type="predicted"/>
<dbReference type="Gene3D" id="3.30.390.30">
    <property type="match status" value="1"/>
</dbReference>
<dbReference type="Pfam" id="PF14759">
    <property type="entry name" value="Reductase_C"/>
    <property type="match status" value="1"/>
</dbReference>
<sequence length="111" mass="12330">MAMVVAYDIAGEPAQCQATPWFWSNQYDVKLQAVGLSICYDEAVLRGVPEIGSFTVVYLKQGRVSPLIASTPYGTMRKGENLSNIAHRHRSSDSLIARPCSRSWLNRQLAN</sequence>
<dbReference type="EMBL" id="JACIJH010000009">
    <property type="protein sequence ID" value="MBB5707475.1"/>
    <property type="molecule type" value="Genomic_DNA"/>
</dbReference>
<dbReference type="SUPFAM" id="SSF55424">
    <property type="entry name" value="FAD/NAD-linked reductases, dimerisation (C-terminal) domain"/>
    <property type="match status" value="1"/>
</dbReference>
<evidence type="ECO:0000259" key="1">
    <source>
        <dbReference type="Pfam" id="PF14759"/>
    </source>
</evidence>
<gene>
    <name evidence="2" type="ORF">FHR21_002841</name>
</gene>
<dbReference type="InterPro" id="IPR016156">
    <property type="entry name" value="FAD/NAD-linked_Rdtase_dimer_sf"/>
</dbReference>
<name>A0A7W9ESS8_9SPHN</name>
<keyword evidence="3" id="KW-1185">Reference proteome</keyword>
<reference evidence="2 3" key="1">
    <citation type="submission" date="2020-08" db="EMBL/GenBank/DDBJ databases">
        <title>Genomic Encyclopedia of Type Strains, Phase IV (KMG-IV): sequencing the most valuable type-strain genomes for metagenomic binning, comparative biology and taxonomic classification.</title>
        <authorList>
            <person name="Goeker M."/>
        </authorList>
    </citation>
    <scope>NUCLEOTIDE SEQUENCE [LARGE SCALE GENOMIC DNA]</scope>
    <source>
        <strain evidence="2 3">DSM 27163</strain>
    </source>
</reference>
<comment type="caution">
    <text evidence="2">The sequence shown here is derived from an EMBL/GenBank/DDBJ whole genome shotgun (WGS) entry which is preliminary data.</text>
</comment>
<dbReference type="InterPro" id="IPR028202">
    <property type="entry name" value="Reductase_C"/>
</dbReference>
<protein>
    <recommendedName>
        <fullName evidence="1">Reductase C-terminal domain-containing protein</fullName>
    </recommendedName>
</protein>